<dbReference type="EMBL" id="PTQR01000080">
    <property type="protein sequence ID" value="TKX21573.1"/>
    <property type="molecule type" value="Genomic_DNA"/>
</dbReference>
<accession>A0A2P7ZDK5</accession>
<proteinExistence type="predicted"/>
<dbReference type="STRING" id="40998.A0A2P7ZDK5"/>
<dbReference type="OrthoDB" id="2130735at2759"/>
<reference evidence="3 5" key="2">
    <citation type="submission" date="2018-02" db="EMBL/GenBank/DDBJ databases">
        <title>Draft genome sequences of Elsinoe sp., causing black scab on jojoba.</title>
        <authorList>
            <person name="Stodart B."/>
            <person name="Jeffress S."/>
            <person name="Ash G."/>
            <person name="Arun Chinnappa K."/>
        </authorList>
    </citation>
    <scope>NUCLEOTIDE SEQUENCE [LARGE SCALE GENOMIC DNA]</scope>
    <source>
        <strain evidence="3 5">Hillstone_2</strain>
    </source>
</reference>
<dbReference type="PANTHER" id="PTHR38792:SF3">
    <property type="entry name" value="BNR_ASP-BOX REPEAT DOMAIN PROTEIN (AFU_ORTHOLOGUE AFUA_7G06430)-RELATED"/>
    <property type="match status" value="1"/>
</dbReference>
<organism evidence="2 4">
    <name type="scientific">Elsinoe australis</name>
    <dbReference type="NCBI Taxonomy" id="40998"/>
    <lineage>
        <taxon>Eukaryota</taxon>
        <taxon>Fungi</taxon>
        <taxon>Dikarya</taxon>
        <taxon>Ascomycota</taxon>
        <taxon>Pezizomycotina</taxon>
        <taxon>Dothideomycetes</taxon>
        <taxon>Dothideomycetidae</taxon>
        <taxon>Myriangiales</taxon>
        <taxon>Elsinoaceae</taxon>
        <taxon>Elsinoe</taxon>
    </lineage>
</organism>
<dbReference type="AlphaFoldDB" id="A0A2P7ZDK5"/>
<feature type="signal peptide" evidence="1">
    <location>
        <begin position="1"/>
        <end position="18"/>
    </location>
</feature>
<dbReference type="EMBL" id="NHZQ01000236">
    <property type="protein sequence ID" value="PSK46306.1"/>
    <property type="molecule type" value="Genomic_DNA"/>
</dbReference>
<dbReference type="Gene3D" id="2.120.10.10">
    <property type="match status" value="1"/>
</dbReference>
<dbReference type="CDD" id="cd15482">
    <property type="entry name" value="Sialidase_non-viral"/>
    <property type="match status" value="1"/>
</dbReference>
<dbReference type="Proteomes" id="UP000243723">
    <property type="component" value="Unassembled WGS sequence"/>
</dbReference>
<dbReference type="PANTHER" id="PTHR38792">
    <property type="entry name" value="BNR/ASP-BOX REPEAT DOMAIN PROTEIN (AFU_ORTHOLOGUE AFUA_7G06430)-RELATED"/>
    <property type="match status" value="1"/>
</dbReference>
<evidence type="ECO:0000313" key="5">
    <source>
        <dbReference type="Proteomes" id="UP000308133"/>
    </source>
</evidence>
<keyword evidence="4" id="KW-1185">Reference proteome</keyword>
<feature type="chain" id="PRO_5036321024" evidence="1">
    <location>
        <begin position="19"/>
        <end position="401"/>
    </location>
</feature>
<evidence type="ECO:0000313" key="3">
    <source>
        <dbReference type="EMBL" id="TKX21573.1"/>
    </source>
</evidence>
<evidence type="ECO:0000256" key="1">
    <source>
        <dbReference type="SAM" id="SignalP"/>
    </source>
</evidence>
<keyword evidence="1" id="KW-0732">Signal</keyword>
<evidence type="ECO:0000313" key="2">
    <source>
        <dbReference type="EMBL" id="PSK46306.1"/>
    </source>
</evidence>
<dbReference type="Proteomes" id="UP000308133">
    <property type="component" value="Unassembled WGS sequence"/>
</dbReference>
<evidence type="ECO:0000313" key="4">
    <source>
        <dbReference type="Proteomes" id="UP000243723"/>
    </source>
</evidence>
<protein>
    <submittedName>
        <fullName evidence="2">1-phosphatidylinositol 4,5-bisphosphate phosphodiesterase 1</fullName>
    </submittedName>
</protein>
<reference evidence="2 4" key="1">
    <citation type="submission" date="2017-05" db="EMBL/GenBank/DDBJ databases">
        <title>Draft genome sequence of Elsinoe australis.</title>
        <authorList>
            <person name="Cheng Q."/>
        </authorList>
    </citation>
    <scope>NUCLEOTIDE SEQUENCE [LARGE SCALE GENOMIC DNA]</scope>
    <source>
        <strain evidence="2 4">NL1</strain>
    </source>
</reference>
<comment type="caution">
    <text evidence="2">The sequence shown here is derived from an EMBL/GenBank/DDBJ whole genome shotgun (WGS) entry which is preliminary data.</text>
</comment>
<gene>
    <name evidence="2" type="ORF">B9Z65_5274</name>
    <name evidence="3" type="ORF">C1H76_6069</name>
</gene>
<sequence>MRWTSALLSLAAATFVSAQTDAERQRPVDTYSGVVIYQPPPNYTEPRTLYARTLDIKENGKNIILSTWENYLPNNNSFPYFPIYVSSDNGKSWKERSRLYDQVNGWGARYQPFLYELPENQGRFKKGDILLAGNFIPNDLSQTKIDIYVSQDKGRSWKFVSSVARGGEAIPNNGLTPVWEPFLYQYKGELICYYSDQRDFVNNGQKMVHQTSKDLKTWGAIRNDVAYNNTEWRPGMPIVSKLPNGKFLLTYEFFGSVEGGFSVYTRLATDPRNFNEAEGRVLRATDGTVPRGSPYNVWTPVGGPNGTIIVSSGDAPEIFLNRGLAEPGSTWEKVSVPSNTSYTRSLNILQNDPRALLIVGGGLLPGQPGVENNRVAATLWEVPSAPAGPKGYGKRATEFEA</sequence>
<dbReference type="SUPFAM" id="SSF110296">
    <property type="entry name" value="Oligoxyloglucan reducing end-specific cellobiohydrolase"/>
    <property type="match status" value="1"/>
</dbReference>
<name>A0A2P7ZDK5_9PEZI</name>